<evidence type="ECO:0000313" key="1">
    <source>
        <dbReference type="EMBL" id="KAK9889280.1"/>
    </source>
</evidence>
<proteinExistence type="predicted"/>
<keyword evidence="2" id="KW-1185">Reference proteome</keyword>
<gene>
    <name evidence="1" type="ORF">WA026_004559</name>
</gene>
<dbReference type="AlphaFoldDB" id="A0AAW1VB57"/>
<reference evidence="1 2" key="1">
    <citation type="submission" date="2023-03" db="EMBL/GenBank/DDBJ databases">
        <title>Genome insight into feeding habits of ladybird beetles.</title>
        <authorList>
            <person name="Li H.-S."/>
            <person name="Huang Y.-H."/>
            <person name="Pang H."/>
        </authorList>
    </citation>
    <scope>NUCLEOTIDE SEQUENCE [LARGE SCALE GENOMIC DNA]</scope>
    <source>
        <strain evidence="1">SYSU_2023b</strain>
        <tissue evidence="1">Whole body</tissue>
    </source>
</reference>
<dbReference type="Proteomes" id="UP001431783">
    <property type="component" value="Unassembled WGS sequence"/>
</dbReference>
<dbReference type="EMBL" id="JARQZJ010000122">
    <property type="protein sequence ID" value="KAK9889280.1"/>
    <property type="molecule type" value="Genomic_DNA"/>
</dbReference>
<evidence type="ECO:0000313" key="2">
    <source>
        <dbReference type="Proteomes" id="UP001431783"/>
    </source>
</evidence>
<comment type="caution">
    <text evidence="1">The sequence shown here is derived from an EMBL/GenBank/DDBJ whole genome shotgun (WGS) entry which is preliminary data.</text>
</comment>
<name>A0AAW1VB57_9CUCU</name>
<protein>
    <recommendedName>
        <fullName evidence="3">BESS domain-containing protein</fullName>
    </recommendedName>
</protein>
<sequence length="157" mass="17696">MGPNLQPQSFPTLPNHTRNINISDKPALISVPDRRNLIHNEPSTSSYVSVAKRRKVPQNVNPGYDKEVHQSQLIRLTHSQNNPANILMNNSLNKIVNENNMFEDFINMLTTKNIESHEIKLYKSLLGIIKAKLNNIDDVPNSEAMDIPDCSLALTKS</sequence>
<evidence type="ECO:0008006" key="3">
    <source>
        <dbReference type="Google" id="ProtNLM"/>
    </source>
</evidence>
<organism evidence="1 2">
    <name type="scientific">Henosepilachna vigintioctopunctata</name>
    <dbReference type="NCBI Taxonomy" id="420089"/>
    <lineage>
        <taxon>Eukaryota</taxon>
        <taxon>Metazoa</taxon>
        <taxon>Ecdysozoa</taxon>
        <taxon>Arthropoda</taxon>
        <taxon>Hexapoda</taxon>
        <taxon>Insecta</taxon>
        <taxon>Pterygota</taxon>
        <taxon>Neoptera</taxon>
        <taxon>Endopterygota</taxon>
        <taxon>Coleoptera</taxon>
        <taxon>Polyphaga</taxon>
        <taxon>Cucujiformia</taxon>
        <taxon>Coccinelloidea</taxon>
        <taxon>Coccinellidae</taxon>
        <taxon>Epilachninae</taxon>
        <taxon>Epilachnini</taxon>
        <taxon>Henosepilachna</taxon>
    </lineage>
</organism>
<accession>A0AAW1VB57</accession>